<accession>A0AAV3NKI6</accession>
<organism evidence="1 2">
    <name type="scientific">Lithospermum erythrorhizon</name>
    <name type="common">Purple gromwell</name>
    <name type="synonym">Lithospermum officinale var. erythrorhizon</name>
    <dbReference type="NCBI Taxonomy" id="34254"/>
    <lineage>
        <taxon>Eukaryota</taxon>
        <taxon>Viridiplantae</taxon>
        <taxon>Streptophyta</taxon>
        <taxon>Embryophyta</taxon>
        <taxon>Tracheophyta</taxon>
        <taxon>Spermatophyta</taxon>
        <taxon>Magnoliopsida</taxon>
        <taxon>eudicotyledons</taxon>
        <taxon>Gunneridae</taxon>
        <taxon>Pentapetalae</taxon>
        <taxon>asterids</taxon>
        <taxon>lamiids</taxon>
        <taxon>Boraginales</taxon>
        <taxon>Boraginaceae</taxon>
        <taxon>Boraginoideae</taxon>
        <taxon>Lithospermeae</taxon>
        <taxon>Lithospermum</taxon>
    </lineage>
</organism>
<evidence type="ECO:0000313" key="2">
    <source>
        <dbReference type="Proteomes" id="UP001454036"/>
    </source>
</evidence>
<evidence type="ECO:0000313" key="1">
    <source>
        <dbReference type="EMBL" id="GAA0139684.1"/>
    </source>
</evidence>
<protein>
    <submittedName>
        <fullName evidence="1">Uncharacterized protein</fullName>
    </submittedName>
</protein>
<comment type="caution">
    <text evidence="1">The sequence shown here is derived from an EMBL/GenBank/DDBJ whole genome shotgun (WGS) entry which is preliminary data.</text>
</comment>
<proteinExistence type="predicted"/>
<reference evidence="1 2" key="1">
    <citation type="submission" date="2024-01" db="EMBL/GenBank/DDBJ databases">
        <title>The complete chloroplast genome sequence of Lithospermum erythrorhizon: insights into the phylogenetic relationship among Boraginaceae species and the maternal lineages of purple gromwells.</title>
        <authorList>
            <person name="Okada T."/>
            <person name="Watanabe K."/>
        </authorList>
    </citation>
    <scope>NUCLEOTIDE SEQUENCE [LARGE SCALE GENOMIC DNA]</scope>
</reference>
<sequence length="147" mass="16578">MASVPSSPEYTPSAKHAIIGDPRWIALCGSLHGKPLSHLMAMAKSSFDRLAADLGHDPDFPVTRPALENFFYWIDFMDLFAREMRGWLTQVTWRLTTDAADRRHLDRRNVPLAKRAAADHRVAFGSALVLTLEDRQQVLDHVVTVLD</sequence>
<dbReference type="EMBL" id="BAABME010015154">
    <property type="protein sequence ID" value="GAA0139684.1"/>
    <property type="molecule type" value="Genomic_DNA"/>
</dbReference>
<keyword evidence="2" id="KW-1185">Reference proteome</keyword>
<dbReference type="AlphaFoldDB" id="A0AAV3NKI6"/>
<gene>
    <name evidence="1" type="ORF">LIER_35120</name>
</gene>
<dbReference type="Proteomes" id="UP001454036">
    <property type="component" value="Unassembled WGS sequence"/>
</dbReference>
<name>A0AAV3NKI6_LITER</name>